<evidence type="ECO:0000259" key="1">
    <source>
        <dbReference type="PROSITE" id="PS51340"/>
    </source>
</evidence>
<comment type="caution">
    <text evidence="2">The sequence shown here is derived from an EMBL/GenBank/DDBJ whole genome shotgun (WGS) entry which is preliminary data.</text>
</comment>
<proteinExistence type="predicted"/>
<dbReference type="EMBL" id="JAUSTY010000012">
    <property type="protein sequence ID" value="MDQ0167047.1"/>
    <property type="molecule type" value="Genomic_DNA"/>
</dbReference>
<accession>A0ABT9W1A6</accession>
<keyword evidence="3" id="KW-1185">Reference proteome</keyword>
<organism evidence="2 3">
    <name type="scientific">Caldalkalibacillus horti</name>
    <dbReference type="NCBI Taxonomy" id="77523"/>
    <lineage>
        <taxon>Bacteria</taxon>
        <taxon>Bacillati</taxon>
        <taxon>Bacillota</taxon>
        <taxon>Bacilli</taxon>
        <taxon>Bacillales</taxon>
        <taxon>Bacillaceae</taxon>
        <taxon>Caldalkalibacillus</taxon>
    </lineage>
</organism>
<dbReference type="InterPro" id="IPR005302">
    <property type="entry name" value="MoCF_Sase_C"/>
</dbReference>
<feature type="domain" description="MOSC" evidence="1">
    <location>
        <begin position="39"/>
        <end position="173"/>
    </location>
</feature>
<dbReference type="RefSeq" id="WP_307395742.1">
    <property type="nucleotide sequence ID" value="NZ_BAAADK010000030.1"/>
</dbReference>
<dbReference type="SUPFAM" id="SSF50800">
    <property type="entry name" value="PK beta-barrel domain-like"/>
    <property type="match status" value="1"/>
</dbReference>
<protein>
    <submittedName>
        <fullName evidence="2">MOSC domain-containing protein YiiM</fullName>
    </submittedName>
</protein>
<reference evidence="2 3" key="1">
    <citation type="submission" date="2023-07" db="EMBL/GenBank/DDBJ databases">
        <title>Genomic Encyclopedia of Type Strains, Phase IV (KMG-IV): sequencing the most valuable type-strain genomes for metagenomic binning, comparative biology and taxonomic classification.</title>
        <authorList>
            <person name="Goeker M."/>
        </authorList>
    </citation>
    <scope>NUCLEOTIDE SEQUENCE [LARGE SCALE GENOMIC DNA]</scope>
    <source>
        <strain evidence="2 3">DSM 12751</strain>
    </source>
</reference>
<gene>
    <name evidence="2" type="ORF">J2S11_002964</name>
</gene>
<dbReference type="PANTHER" id="PTHR30212">
    <property type="entry name" value="PROTEIN YIIM"/>
    <property type="match status" value="1"/>
</dbReference>
<dbReference type="PANTHER" id="PTHR30212:SF4">
    <property type="entry name" value="MOSC DOMAIN-CONTAINING PROTEIN"/>
    <property type="match status" value="1"/>
</dbReference>
<dbReference type="InterPro" id="IPR011037">
    <property type="entry name" value="Pyrv_Knase-like_insert_dom_sf"/>
</dbReference>
<name>A0ABT9W1A6_9BACI</name>
<evidence type="ECO:0000313" key="2">
    <source>
        <dbReference type="EMBL" id="MDQ0167047.1"/>
    </source>
</evidence>
<sequence length="220" mass="24665">MTDVDVKEHKSYSIVSINVGKPAPLTYQGKEISTGINKSRVEKPLFLSFTNFEGDGQADLVNHGGRDKAICVYAYDHYPYWEKRLNKPLQVGAFGENLTVSGLLEDEVCIGDIFQLGEAIVQVCQPRYPCHKLSKKHDVADFPLQVIETGYSGFYLRVLKEGMVKPEDTLVLIEKHPAGYSVSFANQLKNEKNPSKEGLTKLIELDALAQSWCESLRKKL</sequence>
<evidence type="ECO:0000313" key="3">
    <source>
        <dbReference type="Proteomes" id="UP001235840"/>
    </source>
</evidence>
<dbReference type="Pfam" id="PF03473">
    <property type="entry name" value="MOSC"/>
    <property type="match status" value="1"/>
</dbReference>
<dbReference type="Gene3D" id="2.40.33.20">
    <property type="entry name" value="PK beta-barrel domain-like"/>
    <property type="match status" value="1"/>
</dbReference>
<dbReference type="Proteomes" id="UP001235840">
    <property type="component" value="Unassembled WGS sequence"/>
</dbReference>
<dbReference type="InterPro" id="IPR052353">
    <property type="entry name" value="Benzoxazolinone_Detox_Enz"/>
</dbReference>
<dbReference type="PROSITE" id="PS51340">
    <property type="entry name" value="MOSC"/>
    <property type="match status" value="1"/>
</dbReference>